<keyword evidence="6" id="KW-0378">Hydrolase</keyword>
<dbReference type="Gene3D" id="3.40.50.300">
    <property type="entry name" value="P-loop containing nucleotide triphosphate hydrolases"/>
    <property type="match status" value="1"/>
</dbReference>
<dbReference type="GO" id="GO:0016887">
    <property type="term" value="F:ATP hydrolysis activity"/>
    <property type="evidence" value="ECO:0007669"/>
    <property type="project" value="InterPro"/>
</dbReference>
<gene>
    <name evidence="6" type="ORF">HMPREF9129_2232</name>
</gene>
<reference evidence="6 7" key="1">
    <citation type="submission" date="2011-06" db="EMBL/GenBank/DDBJ databases">
        <authorList>
            <person name="Muzny D."/>
            <person name="Qin X."/>
            <person name="Deng J."/>
            <person name="Jiang H."/>
            <person name="Liu Y."/>
            <person name="Qu J."/>
            <person name="Song X.-Z."/>
            <person name="Zhang L."/>
            <person name="Thornton R."/>
            <person name="Coyle M."/>
            <person name="Francisco L."/>
            <person name="Jackson L."/>
            <person name="Javaid M."/>
            <person name="Korchina V."/>
            <person name="Kovar C."/>
            <person name="Mata R."/>
            <person name="Mathew T."/>
            <person name="Ngo R."/>
            <person name="Nguyen L."/>
            <person name="Nguyen N."/>
            <person name="Okwuonu G."/>
            <person name="Ongeri F."/>
            <person name="Pham C."/>
            <person name="Simmons D."/>
            <person name="Wilczek-Boney K."/>
            <person name="Hale W."/>
            <person name="Jakkamsetti A."/>
            <person name="Pham P."/>
            <person name="Ruth R."/>
            <person name="San Lucas F."/>
            <person name="Warren J."/>
            <person name="Zhang J."/>
            <person name="Zhao Z."/>
            <person name="Zhou C."/>
            <person name="Zhu D."/>
            <person name="Lee S."/>
            <person name="Bess C."/>
            <person name="Blankenburg K."/>
            <person name="Forbes L."/>
            <person name="Fu Q."/>
            <person name="Gubbala S."/>
            <person name="Hirani K."/>
            <person name="Jayaseelan J.C."/>
            <person name="Lara F."/>
            <person name="Munidasa M."/>
            <person name="Palculict T."/>
            <person name="Patil S."/>
            <person name="Pu L.-L."/>
            <person name="Saada N."/>
            <person name="Tang L."/>
            <person name="Weissenberger G."/>
            <person name="Zhu Y."/>
            <person name="Hemphill L."/>
            <person name="Shang Y."/>
            <person name="Youmans B."/>
            <person name="Ayvaz T."/>
            <person name="Ross M."/>
            <person name="Santibanez J."/>
            <person name="Aqrawi P."/>
            <person name="Gross S."/>
            <person name="Joshi V."/>
            <person name="Fowler G."/>
            <person name="Nazareth L."/>
            <person name="Reid J."/>
            <person name="Worley K."/>
            <person name="Petrosino J."/>
            <person name="Highlander S."/>
            <person name="Gibbs R."/>
        </authorList>
    </citation>
    <scope>NUCLEOTIDE SEQUENCE [LARGE SCALE GENOMIC DNA]</scope>
    <source>
        <strain evidence="6 7">ATCC 29427</strain>
    </source>
</reference>
<evidence type="ECO:0000256" key="2">
    <source>
        <dbReference type="ARBA" id="ARBA00022737"/>
    </source>
</evidence>
<dbReference type="OrthoDB" id="9771863at2"/>
<dbReference type="Proteomes" id="UP000003422">
    <property type="component" value="Unassembled WGS sequence"/>
</dbReference>
<dbReference type="RefSeq" id="WP_004823557.1">
    <property type="nucleotide sequence ID" value="NZ_JH165130.1"/>
</dbReference>
<dbReference type="SUPFAM" id="SSF52540">
    <property type="entry name" value="P-loop containing nucleoside triphosphate hydrolases"/>
    <property type="match status" value="1"/>
</dbReference>
<evidence type="ECO:0000259" key="5">
    <source>
        <dbReference type="Pfam" id="PF00005"/>
    </source>
</evidence>
<dbReference type="GO" id="GO:0005524">
    <property type="term" value="F:ATP binding"/>
    <property type="evidence" value="ECO:0007669"/>
    <property type="project" value="UniProtKB-KW"/>
</dbReference>
<comment type="caution">
    <text evidence="6">The sequence shown here is derived from an EMBL/GenBank/DDBJ whole genome shotgun (WGS) entry which is preliminary data.</text>
</comment>
<dbReference type="AlphaFoldDB" id="G4D752"/>
<keyword evidence="3" id="KW-0547">Nucleotide-binding</keyword>
<keyword evidence="7" id="KW-1185">Reference proteome</keyword>
<evidence type="ECO:0000256" key="3">
    <source>
        <dbReference type="ARBA" id="ARBA00022741"/>
    </source>
</evidence>
<evidence type="ECO:0000256" key="4">
    <source>
        <dbReference type="ARBA" id="ARBA00022840"/>
    </source>
</evidence>
<dbReference type="PANTHER" id="PTHR43790">
    <property type="entry name" value="CARBOHYDRATE TRANSPORT ATP-BINDING PROTEIN MG119-RELATED"/>
    <property type="match status" value="1"/>
</dbReference>
<evidence type="ECO:0000313" key="7">
    <source>
        <dbReference type="Proteomes" id="UP000003422"/>
    </source>
</evidence>
<organism evidence="6 7">
    <name type="scientific">Peptoniphilus indolicus ATCC 29427</name>
    <dbReference type="NCBI Taxonomy" id="997350"/>
    <lineage>
        <taxon>Bacteria</taxon>
        <taxon>Bacillati</taxon>
        <taxon>Bacillota</taxon>
        <taxon>Tissierellia</taxon>
        <taxon>Tissierellales</taxon>
        <taxon>Peptoniphilaceae</taxon>
        <taxon>Peptoniphilus</taxon>
    </lineage>
</organism>
<protein>
    <submittedName>
        <fullName evidence="6">Ribose ABC superfamily ATP binding cassette transporter RbsA</fullName>
        <ecNumber evidence="6">3.6.3.17</ecNumber>
    </submittedName>
</protein>
<dbReference type="HOGENOM" id="CLU_000604_92_1_9"/>
<dbReference type="InterPro" id="IPR050107">
    <property type="entry name" value="ABC_carbohydrate_import_ATPase"/>
</dbReference>
<dbReference type="EC" id="3.6.3.17" evidence="6"/>
<dbReference type="STRING" id="997350.HMPREF9129_2232"/>
<sequence length="173" mass="19421">MPEIFEVCEKITVLRDGKFISEENIDNLNENKIINLMVGREIKEQFPYIPIQGEKEVLKVENLTNEYIKDISFNLKGGEVLGIAGLVGAGRSELAKTLYGFYGIEKGNVSVENKILHLKNTSDAIKQGITYVSEDRKKDGLILPMNISENITISSLEKISSLFKISKKKEIDV</sequence>
<dbReference type="eggNOG" id="COG1129">
    <property type="taxonomic scope" value="Bacteria"/>
</dbReference>
<feature type="domain" description="ABC transporter" evidence="5">
    <location>
        <begin position="69"/>
        <end position="167"/>
    </location>
</feature>
<dbReference type="InterPro" id="IPR027417">
    <property type="entry name" value="P-loop_NTPase"/>
</dbReference>
<dbReference type="InterPro" id="IPR003439">
    <property type="entry name" value="ABC_transporter-like_ATP-bd"/>
</dbReference>
<accession>G4D752</accession>
<keyword evidence="4" id="KW-0067">ATP-binding</keyword>
<keyword evidence="2" id="KW-0677">Repeat</keyword>
<proteinExistence type="predicted"/>
<evidence type="ECO:0000256" key="1">
    <source>
        <dbReference type="ARBA" id="ARBA00022448"/>
    </source>
</evidence>
<dbReference type="PANTHER" id="PTHR43790:SF9">
    <property type="entry name" value="GALACTOFURANOSE TRANSPORTER ATP-BINDING PROTEIN YTFR"/>
    <property type="match status" value="1"/>
</dbReference>
<feature type="non-terminal residue" evidence="6">
    <location>
        <position position="173"/>
    </location>
</feature>
<evidence type="ECO:0000313" key="6">
    <source>
        <dbReference type="EMBL" id="EGY76271.1"/>
    </source>
</evidence>
<name>G4D752_9FIRM</name>
<keyword evidence="1" id="KW-0813">Transport</keyword>
<dbReference type="Pfam" id="PF00005">
    <property type="entry name" value="ABC_tran"/>
    <property type="match status" value="1"/>
</dbReference>
<dbReference type="EMBL" id="AGBB01000275">
    <property type="protein sequence ID" value="EGY76271.1"/>
    <property type="molecule type" value="Genomic_DNA"/>
</dbReference>